<evidence type="ECO:0000313" key="11">
    <source>
        <dbReference type="EMBL" id="CAF1940611.1"/>
    </source>
</evidence>
<feature type="domain" description="Wax synthase" evidence="10">
    <location>
        <begin position="752"/>
        <end position="840"/>
    </location>
</feature>
<dbReference type="InterPro" id="IPR032805">
    <property type="entry name" value="Wax_synthase_dom"/>
</dbReference>
<evidence type="ECO:0000259" key="10">
    <source>
        <dbReference type="Pfam" id="PF13813"/>
    </source>
</evidence>
<feature type="transmembrane region" description="Helical" evidence="8">
    <location>
        <begin position="801"/>
        <end position="823"/>
    </location>
</feature>
<dbReference type="EMBL" id="CAJNRG010000014">
    <property type="protein sequence ID" value="CAF1940611.1"/>
    <property type="molecule type" value="Genomic_DNA"/>
</dbReference>
<dbReference type="Proteomes" id="UP000663887">
    <property type="component" value="Unassembled WGS sequence"/>
</dbReference>
<dbReference type="AlphaFoldDB" id="A0A816LJV7"/>
<comment type="subcellular location">
    <subcellularLocation>
        <location evidence="1">Membrane</location>
        <topology evidence="1">Multi-pass membrane protein</topology>
    </subcellularLocation>
</comment>
<evidence type="ECO:0000256" key="1">
    <source>
        <dbReference type="ARBA" id="ARBA00004141"/>
    </source>
</evidence>
<evidence type="ECO:0000256" key="6">
    <source>
        <dbReference type="ARBA" id="ARBA00022989"/>
    </source>
</evidence>
<feature type="transmembrane region" description="Helical" evidence="8">
    <location>
        <begin position="835"/>
        <end position="851"/>
    </location>
</feature>
<keyword evidence="7 8" id="KW-0472">Membrane</keyword>
<feature type="transmembrane region" description="Helical" evidence="8">
    <location>
        <begin position="863"/>
        <end position="881"/>
    </location>
</feature>
<evidence type="ECO:0000256" key="9">
    <source>
        <dbReference type="SAM" id="SignalP"/>
    </source>
</evidence>
<feature type="transmembrane region" description="Helical" evidence="8">
    <location>
        <begin position="680"/>
        <end position="698"/>
    </location>
</feature>
<reference evidence="11" key="1">
    <citation type="submission" date="2021-02" db="EMBL/GenBank/DDBJ databases">
        <authorList>
            <person name="Nowell W R."/>
        </authorList>
    </citation>
    <scope>NUCLEOTIDE SEQUENCE</scope>
</reference>
<feature type="transmembrane region" description="Helical" evidence="8">
    <location>
        <begin position="540"/>
        <end position="565"/>
    </location>
</feature>
<dbReference type="Pfam" id="PF13813">
    <property type="entry name" value="MBOAT_2"/>
    <property type="match status" value="1"/>
</dbReference>
<gene>
    <name evidence="11" type="ORF">XDN619_LOCUS328</name>
</gene>
<protein>
    <recommendedName>
        <fullName evidence="10">Wax synthase domain-containing protein</fullName>
    </recommendedName>
</protein>
<evidence type="ECO:0000256" key="2">
    <source>
        <dbReference type="ARBA" id="ARBA00005179"/>
    </source>
</evidence>
<proteinExistence type="inferred from homology"/>
<dbReference type="PANTHER" id="PTHR31595">
    <property type="entry name" value="LONG-CHAIN-ALCOHOL O-FATTY-ACYLTRANSFERASE 3-RELATED"/>
    <property type="match status" value="1"/>
</dbReference>
<sequence>MFIIRFCFVYLFIIVSQIVATCPYIRTSVILADCVFDTSLYISLGAHIFNTNSIDFIGHYSFNNNNHTENHITNTLIYNLGNRWMLLLPLLLKCSHQPVNLTFTECQYTMRQHKHTSRSSSIAEYMTTQLSVINVTNLGMQSVLFLQPGEITLRSCKAYDCSKQLVYLTASNETFNFKIDFEKSIGTKCYSNADCSNRYSTNDLIYCDQLSQTCQCFNENITRIDIPNIGRVCTDAIDRSNCSKFPQRCLQWCDESKTSHCICPPHTRKVRKINGVFDCELEPTGTCRFDDEDVIGTTIRKCPTGTICDDNQCRLITIFRKKYDTVRNETFISTTKSMINLFSSPKSETLPLTTSFISILIIMTVVILLCFILIIFIIAMLIKTHRCRLSSSSEDKVSSSSFAQSTSTAISTDFSNEIYQFQQLPIISTDLSRRYENYLIPRPTFLHGIVPQSNLSPRFHRQYQGLDRLQRRAPLQIKSPSLSCNNKYTDHGLLTTNKYDNNNNNNNTKKRSMTNVKSHMDFSHHLSSFLLFTIDDVQQIYLPASLALVALYFPIFLLSIFNFWITKISKWILTIPIVVYLLFIPSCQPFCSIPVYNTCIASVAVYYAQKVCEWLLVRRKEFNYWSFFDIQHELFYYRVYTLPISVKKIKKKKIKKEIIFTGSTQFDEQFKSLVYLSCKIIQYYLLIDLTIFIVNQVFSIDFYHNYYEKVLLIQIIINQLSGCMVYYLFMMNYDILRYGLCLIFNRPLKLMPELFQRPYLAKSPSDFWSRWHRIYRDTWIELIFKPTTRFIIYCWPNTPKFIVNGISSLCIFLFSGIVHEYSIYVTSKRFTGDQMTFFLLQGLAACIEHILKRQFREVNIPKSVSFLLTFIFNGITARYFMQPWISYFVQKQAFKYSLMNLIIRTLSDEY</sequence>
<name>A0A816LJV7_9BILA</name>
<keyword evidence="4" id="KW-0808">Transferase</keyword>
<evidence type="ECO:0000256" key="7">
    <source>
        <dbReference type="ARBA" id="ARBA00023136"/>
    </source>
</evidence>
<comment type="pathway">
    <text evidence="2">Secondary metabolite biosynthesis.</text>
</comment>
<feature type="transmembrane region" description="Helical" evidence="8">
    <location>
        <begin position="356"/>
        <end position="382"/>
    </location>
</feature>
<evidence type="ECO:0000256" key="5">
    <source>
        <dbReference type="ARBA" id="ARBA00022692"/>
    </source>
</evidence>
<organism evidence="11 12">
    <name type="scientific">Rotaria magnacalcarata</name>
    <dbReference type="NCBI Taxonomy" id="392030"/>
    <lineage>
        <taxon>Eukaryota</taxon>
        <taxon>Metazoa</taxon>
        <taxon>Spiralia</taxon>
        <taxon>Gnathifera</taxon>
        <taxon>Rotifera</taxon>
        <taxon>Eurotatoria</taxon>
        <taxon>Bdelloidea</taxon>
        <taxon>Philodinida</taxon>
        <taxon>Philodinidae</taxon>
        <taxon>Rotaria</taxon>
    </lineage>
</organism>
<feature type="transmembrane region" description="Helical" evidence="8">
    <location>
        <begin position="710"/>
        <end position="729"/>
    </location>
</feature>
<dbReference type="PANTHER" id="PTHR31595:SF57">
    <property type="entry name" value="OS04G0481900 PROTEIN"/>
    <property type="match status" value="1"/>
</dbReference>
<comment type="caution">
    <text evidence="11">The sequence shown here is derived from an EMBL/GenBank/DDBJ whole genome shotgun (WGS) entry which is preliminary data.</text>
</comment>
<evidence type="ECO:0000256" key="3">
    <source>
        <dbReference type="ARBA" id="ARBA00007282"/>
    </source>
</evidence>
<keyword evidence="9" id="KW-0732">Signal</keyword>
<evidence type="ECO:0000313" key="12">
    <source>
        <dbReference type="Proteomes" id="UP000663887"/>
    </source>
</evidence>
<dbReference type="InterPro" id="IPR044851">
    <property type="entry name" value="Wax_synthase"/>
</dbReference>
<dbReference type="GO" id="GO:0006629">
    <property type="term" value="P:lipid metabolic process"/>
    <property type="evidence" value="ECO:0007669"/>
    <property type="project" value="InterPro"/>
</dbReference>
<keyword evidence="5 8" id="KW-0812">Transmembrane</keyword>
<feature type="chain" id="PRO_5032783533" description="Wax synthase domain-containing protein" evidence="9">
    <location>
        <begin position="21"/>
        <end position="910"/>
    </location>
</feature>
<dbReference type="GO" id="GO:0008374">
    <property type="term" value="F:O-acyltransferase activity"/>
    <property type="evidence" value="ECO:0007669"/>
    <property type="project" value="InterPro"/>
</dbReference>
<feature type="transmembrane region" description="Helical" evidence="8">
    <location>
        <begin position="571"/>
        <end position="591"/>
    </location>
</feature>
<dbReference type="GO" id="GO:0016020">
    <property type="term" value="C:membrane"/>
    <property type="evidence" value="ECO:0007669"/>
    <property type="project" value="UniProtKB-SubCell"/>
</dbReference>
<evidence type="ECO:0000256" key="4">
    <source>
        <dbReference type="ARBA" id="ARBA00022679"/>
    </source>
</evidence>
<comment type="similarity">
    <text evidence="3">Belongs to the wax synthase family.</text>
</comment>
<evidence type="ECO:0000256" key="8">
    <source>
        <dbReference type="SAM" id="Phobius"/>
    </source>
</evidence>
<feature type="signal peptide" evidence="9">
    <location>
        <begin position="1"/>
        <end position="20"/>
    </location>
</feature>
<keyword evidence="6 8" id="KW-1133">Transmembrane helix</keyword>
<accession>A0A816LJV7</accession>